<dbReference type="KEGG" id="flt:Sv326_0641"/>
<name>A0A7D6BLI0_FERL1</name>
<dbReference type="PROSITE" id="PS50926">
    <property type="entry name" value="TRAM"/>
    <property type="match status" value="1"/>
</dbReference>
<dbReference type="AlphaFoldDB" id="A0A7D6BLI0"/>
<dbReference type="EMBL" id="CP058998">
    <property type="protein sequence ID" value="QLJ52816.1"/>
    <property type="molecule type" value="Genomic_DNA"/>
</dbReference>
<evidence type="ECO:0000313" key="3">
    <source>
        <dbReference type="EMBL" id="QLJ52816.1"/>
    </source>
</evidence>
<gene>
    <name evidence="3" type="ORF">Sv326_0641</name>
</gene>
<feature type="compositionally biased region" description="Acidic residues" evidence="1">
    <location>
        <begin position="86"/>
        <end position="97"/>
    </location>
</feature>
<organism evidence="3 4">
    <name type="scientific">Fermentimicrarchaeum limneticum</name>
    <dbReference type="NCBI Taxonomy" id="2795018"/>
    <lineage>
        <taxon>Archaea</taxon>
        <taxon>Candidatus Micrarchaeota</taxon>
        <taxon>Candidatus Fermentimicrarchaeales</taxon>
        <taxon>Candidatus Fermentimicrarchaeaceae</taxon>
        <taxon>Candidatus Fermentimicrarchaeum</taxon>
    </lineage>
</organism>
<sequence length="97" mass="10167">MEFGRRPDFGPKPVQVGEEREVTIEAVASKGDGIAKVEGFVIFVPNAKVGDKIKVKITDVKRTCAIAEKIGEAPAGTSEAPAETSETPDETGEAPAV</sequence>
<dbReference type="InterPro" id="IPR012340">
    <property type="entry name" value="NA-bd_OB-fold"/>
</dbReference>
<accession>A0A7D6BLI0</accession>
<reference evidence="4" key="1">
    <citation type="submission" date="2020-07" db="EMBL/GenBank/DDBJ databases">
        <title>Metabolic diversity and evolutionary history of the archaeal phylum ###Micrarchaeota### uncovered from a freshwater lake metagenome.</title>
        <authorList>
            <person name="Kadnikov V.V."/>
            <person name="Savvichev A.S."/>
            <person name="Mardanov A.V."/>
            <person name="Beletsky A.V."/>
            <person name="Chupakov A.V."/>
            <person name="Kokryatskaya N.M."/>
            <person name="Pimenov N.V."/>
            <person name="Ravin N.V."/>
        </authorList>
    </citation>
    <scope>NUCLEOTIDE SEQUENCE [LARGE SCALE GENOMIC DNA]</scope>
</reference>
<evidence type="ECO:0000313" key="4">
    <source>
        <dbReference type="Proteomes" id="UP000510821"/>
    </source>
</evidence>
<protein>
    <recommendedName>
        <fullName evidence="2">TRAM domain-containing protein</fullName>
    </recommendedName>
</protein>
<dbReference type="Gene3D" id="2.40.50.140">
    <property type="entry name" value="Nucleic acid-binding proteins"/>
    <property type="match status" value="1"/>
</dbReference>
<feature type="domain" description="TRAM" evidence="2">
    <location>
        <begin position="13"/>
        <end position="71"/>
    </location>
</feature>
<dbReference type="InterPro" id="IPR002792">
    <property type="entry name" value="TRAM_dom"/>
</dbReference>
<dbReference type="Proteomes" id="UP000510821">
    <property type="component" value="Chromosome"/>
</dbReference>
<evidence type="ECO:0000259" key="2">
    <source>
        <dbReference type="PROSITE" id="PS50926"/>
    </source>
</evidence>
<feature type="region of interest" description="Disordered" evidence="1">
    <location>
        <begin position="70"/>
        <end position="97"/>
    </location>
</feature>
<evidence type="ECO:0000256" key="1">
    <source>
        <dbReference type="SAM" id="MobiDB-lite"/>
    </source>
</evidence>
<proteinExistence type="predicted"/>
<dbReference type="Pfam" id="PF01938">
    <property type="entry name" value="TRAM"/>
    <property type="match status" value="1"/>
</dbReference>
<dbReference type="SUPFAM" id="SSF50249">
    <property type="entry name" value="Nucleic acid-binding proteins"/>
    <property type="match status" value="1"/>
</dbReference>